<dbReference type="Gene3D" id="1.10.530.10">
    <property type="match status" value="1"/>
</dbReference>
<dbReference type="EMBL" id="LR536450">
    <property type="protein sequence ID" value="VFU08616.1"/>
    <property type="molecule type" value="Genomic_DNA"/>
</dbReference>
<dbReference type="SUPFAM" id="SSF47090">
    <property type="entry name" value="PGBD-like"/>
    <property type="match status" value="1"/>
</dbReference>
<dbReference type="NCBIfam" id="TIGR02283">
    <property type="entry name" value="MltB_2"/>
    <property type="match status" value="1"/>
</dbReference>
<dbReference type="InterPro" id="IPR036366">
    <property type="entry name" value="PGBDSf"/>
</dbReference>
<accession>A0A4U8YZF2</accession>
<evidence type="ECO:0000259" key="2">
    <source>
        <dbReference type="Pfam" id="PF13406"/>
    </source>
</evidence>
<protein>
    <submittedName>
        <fullName evidence="3">Lytic murein transglycosylase</fullName>
    </submittedName>
</protein>
<dbReference type="KEGG" id="mtun:MTUNDRAET4_1723"/>
<dbReference type="InterPro" id="IPR031304">
    <property type="entry name" value="SLT_2"/>
</dbReference>
<dbReference type="GO" id="GO:0008933">
    <property type="term" value="F:peptidoglycan lytic transglycosylase activity"/>
    <property type="evidence" value="ECO:0007669"/>
    <property type="project" value="TreeGrafter"/>
</dbReference>
<dbReference type="InterPro" id="IPR043426">
    <property type="entry name" value="MltB-like"/>
</dbReference>
<name>A0A4U8YZF2_METTU</name>
<gene>
    <name evidence="3" type="ORF">MTUNDRAET4_1723</name>
</gene>
<evidence type="ECO:0000259" key="1">
    <source>
        <dbReference type="Pfam" id="PF01471"/>
    </source>
</evidence>
<reference evidence="3 4" key="1">
    <citation type="submission" date="2019-03" db="EMBL/GenBank/DDBJ databases">
        <authorList>
            <person name="Kox A.R. M."/>
        </authorList>
    </citation>
    <scope>NUCLEOTIDE SEQUENCE [LARGE SCALE GENOMIC DNA]</scope>
    <source>
        <strain evidence="3">MTUNDRAET4 annotated genome</strain>
    </source>
</reference>
<feature type="domain" description="Peptidoglycan binding-like" evidence="1">
    <location>
        <begin position="362"/>
        <end position="414"/>
    </location>
</feature>
<dbReference type="AlphaFoldDB" id="A0A4U8YZF2"/>
<dbReference type="Pfam" id="PF01471">
    <property type="entry name" value="PG_binding_1"/>
    <property type="match status" value="1"/>
</dbReference>
<evidence type="ECO:0000313" key="3">
    <source>
        <dbReference type="EMBL" id="VFU08616.1"/>
    </source>
</evidence>
<dbReference type="GO" id="GO:0009253">
    <property type="term" value="P:peptidoglycan catabolic process"/>
    <property type="evidence" value="ECO:0007669"/>
    <property type="project" value="TreeGrafter"/>
</dbReference>
<dbReference type="InterPro" id="IPR011970">
    <property type="entry name" value="MltB_2"/>
</dbReference>
<dbReference type="Gene3D" id="1.10.8.350">
    <property type="entry name" value="Bacterial muramidase"/>
    <property type="match status" value="1"/>
</dbReference>
<dbReference type="SUPFAM" id="SSF53955">
    <property type="entry name" value="Lysozyme-like"/>
    <property type="match status" value="1"/>
</dbReference>
<dbReference type="PANTHER" id="PTHR30163">
    <property type="entry name" value="MEMBRANE-BOUND LYTIC MUREIN TRANSGLYCOSYLASE B"/>
    <property type="match status" value="1"/>
</dbReference>
<feature type="domain" description="Transglycosylase SLT" evidence="2">
    <location>
        <begin position="51"/>
        <end position="337"/>
    </location>
</feature>
<proteinExistence type="predicted"/>
<evidence type="ECO:0000313" key="4">
    <source>
        <dbReference type="Proteomes" id="UP000294360"/>
    </source>
</evidence>
<dbReference type="InterPro" id="IPR002477">
    <property type="entry name" value="Peptidoglycan-bd-like"/>
</dbReference>
<dbReference type="PANTHER" id="PTHR30163:SF8">
    <property type="entry name" value="LYTIC MUREIN TRANSGLYCOSYLASE"/>
    <property type="match status" value="1"/>
</dbReference>
<sequence length="417" mass="45121">MEVAEQKAKADGRWPVMTQSKQLCVIICVFALLAFGFPGTLSALDQSDSGFQAYLQSLWPRAEAAGVRRATFEAAITGLTPDPSAPTASAKQPEFDKPLKAYLAEAVSTPRILRGRAALRRWNPELSRISQRFGAPPQIIVAAWGMETDFGAAKGGKDIVRTLATLAYQRQDRALFGDEFIAALVILDKGLAPREKLKGSWAGAMGDPQFIPSAYLKYAASFDGSAFADIWDKPQDSLASIANFLRQSGWRPNLPWGMEVVLPPGFDFASLHRSFAAFKAQGVVNADGSPLRAEGDATLFLPSGAAGPAFLLSDNYWVLKAYNNSDSYALSLSLLADRINGGGELRGRWPAGEAFLSRADKSLIQRELQKRGLYSGAIDGRFGQASRDAIHAFQIAAKISPADGYGSQEVLRRLTQN</sequence>
<dbReference type="Gene3D" id="1.10.101.10">
    <property type="entry name" value="PGBD-like superfamily/PGBD"/>
    <property type="match status" value="1"/>
</dbReference>
<organism evidence="3 4">
    <name type="scientific">Methylocella tundrae</name>
    <dbReference type="NCBI Taxonomy" id="227605"/>
    <lineage>
        <taxon>Bacteria</taxon>
        <taxon>Pseudomonadati</taxon>
        <taxon>Pseudomonadota</taxon>
        <taxon>Alphaproteobacteria</taxon>
        <taxon>Hyphomicrobiales</taxon>
        <taxon>Beijerinckiaceae</taxon>
        <taxon>Methylocella</taxon>
    </lineage>
</organism>
<dbReference type="InterPro" id="IPR036365">
    <property type="entry name" value="PGBD-like_sf"/>
</dbReference>
<dbReference type="InterPro" id="IPR023346">
    <property type="entry name" value="Lysozyme-like_dom_sf"/>
</dbReference>
<dbReference type="Pfam" id="PF13406">
    <property type="entry name" value="SLT_2"/>
    <property type="match status" value="1"/>
</dbReference>
<dbReference type="Proteomes" id="UP000294360">
    <property type="component" value="Chromosome"/>
</dbReference>